<comment type="caution">
    <text evidence="2">The sequence shown here is derived from an EMBL/GenBank/DDBJ whole genome shotgun (WGS) entry which is preliminary data.</text>
</comment>
<reference evidence="2 3" key="1">
    <citation type="submission" date="2021-06" db="EMBL/GenBank/DDBJ databases">
        <title>44 bacteria genomes isolated from Dapeng, Shenzhen.</title>
        <authorList>
            <person name="Zheng W."/>
            <person name="Yu S."/>
            <person name="Huang Y."/>
        </authorList>
    </citation>
    <scope>NUCLEOTIDE SEQUENCE [LARGE SCALE GENOMIC DNA]</scope>
    <source>
        <strain evidence="2 3">DP5N14-6</strain>
    </source>
</reference>
<evidence type="ECO:0000259" key="1">
    <source>
        <dbReference type="PROSITE" id="PS50172"/>
    </source>
</evidence>
<dbReference type="InterPro" id="IPR001357">
    <property type="entry name" value="BRCT_dom"/>
</dbReference>
<dbReference type="InterPro" id="IPR026881">
    <property type="entry name" value="WYL_dom"/>
</dbReference>
<feature type="domain" description="BRCT" evidence="1">
    <location>
        <begin position="231"/>
        <end position="300"/>
    </location>
</feature>
<proteinExistence type="predicted"/>
<dbReference type="PANTHER" id="PTHR34580">
    <property type="match status" value="1"/>
</dbReference>
<accession>A0ABS7N5I3</accession>
<name>A0ABS7N5I3_9BACT</name>
<organism evidence="2 3">
    <name type="scientific">Algoriphagus marincola</name>
    <dbReference type="NCBI Taxonomy" id="264027"/>
    <lineage>
        <taxon>Bacteria</taxon>
        <taxon>Pseudomonadati</taxon>
        <taxon>Bacteroidota</taxon>
        <taxon>Cytophagia</taxon>
        <taxon>Cytophagales</taxon>
        <taxon>Cyclobacteriaceae</taxon>
        <taxon>Algoriphagus</taxon>
    </lineage>
</organism>
<dbReference type="EMBL" id="JAHVHP010000002">
    <property type="protein sequence ID" value="MBY5951603.1"/>
    <property type="molecule type" value="Genomic_DNA"/>
</dbReference>
<dbReference type="RefSeq" id="WP_222584223.1">
    <property type="nucleotide sequence ID" value="NZ_JAHVHP010000002.1"/>
</dbReference>
<dbReference type="Proteomes" id="UP000766609">
    <property type="component" value="Unassembled WGS sequence"/>
</dbReference>
<evidence type="ECO:0000313" key="2">
    <source>
        <dbReference type="EMBL" id="MBY5951603.1"/>
    </source>
</evidence>
<dbReference type="PANTHER" id="PTHR34580:SF9">
    <property type="entry name" value="SLL5097 PROTEIN"/>
    <property type="match status" value="1"/>
</dbReference>
<dbReference type="InterPro" id="IPR057727">
    <property type="entry name" value="WCX_dom"/>
</dbReference>
<dbReference type="PROSITE" id="PS50172">
    <property type="entry name" value="BRCT"/>
    <property type="match status" value="1"/>
</dbReference>
<evidence type="ECO:0000313" key="3">
    <source>
        <dbReference type="Proteomes" id="UP000766609"/>
    </source>
</evidence>
<gene>
    <name evidence="2" type="ORF">KUV23_11495</name>
</gene>
<dbReference type="Pfam" id="PF25583">
    <property type="entry name" value="WCX"/>
    <property type="match status" value="1"/>
</dbReference>
<protein>
    <submittedName>
        <fullName evidence="2">WYL domain-containing protein</fullName>
    </submittedName>
</protein>
<dbReference type="InterPro" id="IPR051534">
    <property type="entry name" value="CBASS_pafABC_assoc_protein"/>
</dbReference>
<dbReference type="Pfam" id="PF13280">
    <property type="entry name" value="WYL"/>
    <property type="match status" value="1"/>
</dbReference>
<sequence>MSKHGTIRRYTLIIEKIGRKQYPSFGLIKDYLFEHGFEVSTRTIQRDIEQIRFEFGIEIKYDRNRNGYFIDTESSINPDSFFRFLEIVNTAELLTESLKESKDTLDYISFESHGDLRGVENLKPLLFAIKTHRKIAFTHENFDTGKQRKYTVRPYLLKEYQNRWYLIGIIGGTTEFRTFGVDRIFNLKVKDEIFKPEEKINPAGLFEHTVGLTYSFNKLEEVILSFTPLQAKYVRSLPLHKSQELIVENEKEVQIKLRIIPNFEFKQKIMMLGDSVEVLKPKWLIDEIKESLTAALKKYH</sequence>
<dbReference type="PROSITE" id="PS52050">
    <property type="entry name" value="WYL"/>
    <property type="match status" value="1"/>
</dbReference>
<keyword evidence="3" id="KW-1185">Reference proteome</keyword>